<keyword evidence="7 15" id="KW-0479">Metal-binding</keyword>
<dbReference type="GO" id="GO:0031071">
    <property type="term" value="F:cysteine desulfurase activity"/>
    <property type="evidence" value="ECO:0007669"/>
    <property type="project" value="UniProtKB-EC"/>
</dbReference>
<evidence type="ECO:0000256" key="11">
    <source>
        <dbReference type="ARBA" id="ARBA00023231"/>
    </source>
</evidence>
<sequence length="402" mass="43627">MSAAPIYFDNNATTRVDPRVLEAMLPFFSEQFGNASSMHAFGAQVGGALKRAREQVQELLGAEFDHEIVFTGGGTESDNTAILSALETQTGRNEIITSAVEHPAVLALCDWLQKTRGVKVHRIGVDAKGRLDLDAYRKALGPKTAIASIMWANNETGTLFPVEQLAELAHEAGVLFHTDAVQAVGKIPLDLKNSEIDFLSLSAHKLHGPKGIGALYVRRGVRLRPLIRGGHQERGRRAGTENAPAIVGLGKAAELALQYMPEELGRVRELRDRLEQGIVARIPRCLVNGDISQRLPNTSNIAFEFIEGEAILLLMNQHGIAASSGSACTSGSLEPSHVLRAMNIPYTAAHGSTRFSLSRENTQEEVDRVLAVMPGIIARLRELSPFWQDDAPASAEFKPSYA</sequence>
<dbReference type="EC" id="2.8.1.7" evidence="5 15"/>
<comment type="subunit">
    <text evidence="4">Homodimer.</text>
</comment>
<evidence type="ECO:0000256" key="7">
    <source>
        <dbReference type="ARBA" id="ARBA00022723"/>
    </source>
</evidence>
<dbReference type="InterPro" id="IPR015422">
    <property type="entry name" value="PyrdxlP-dep_Trfase_small"/>
</dbReference>
<dbReference type="PIRSF" id="PIRSF005572">
    <property type="entry name" value="NifS"/>
    <property type="match status" value="1"/>
</dbReference>
<comment type="cofactor">
    <cofactor evidence="1 14">
        <name>pyridoxal 5'-phosphate</name>
        <dbReference type="ChEBI" id="CHEBI:597326"/>
    </cofactor>
</comment>
<dbReference type="InterPro" id="IPR020578">
    <property type="entry name" value="Aminotrans_V_PyrdxlP_BS"/>
</dbReference>
<dbReference type="AlphaFoldDB" id="A0A1H9INH4"/>
<dbReference type="PANTHER" id="PTHR11601:SF34">
    <property type="entry name" value="CYSTEINE DESULFURASE"/>
    <property type="match status" value="1"/>
</dbReference>
<dbReference type="GO" id="GO:0006520">
    <property type="term" value="P:amino acid metabolic process"/>
    <property type="evidence" value="ECO:0007669"/>
    <property type="project" value="InterPro"/>
</dbReference>
<dbReference type="InterPro" id="IPR017772">
    <property type="entry name" value="Cys_deSase_NifS_bac/arc"/>
</dbReference>
<dbReference type="OrthoDB" id="9808002at2"/>
<evidence type="ECO:0000256" key="14">
    <source>
        <dbReference type="RuleBase" id="RU004504"/>
    </source>
</evidence>
<name>A0A1H9INH4_9GAMM</name>
<evidence type="ECO:0000256" key="9">
    <source>
        <dbReference type="ARBA" id="ARBA00023004"/>
    </source>
</evidence>
<dbReference type="InterPro" id="IPR015421">
    <property type="entry name" value="PyrdxlP-dep_Trfase_major"/>
</dbReference>
<accession>A0A1H9INH4</accession>
<dbReference type="NCBIfam" id="TIGR03402">
    <property type="entry name" value="FeS_nifS"/>
    <property type="match status" value="1"/>
</dbReference>
<dbReference type="EMBL" id="FOFS01000010">
    <property type="protein sequence ID" value="SEQ76069.1"/>
    <property type="molecule type" value="Genomic_DNA"/>
</dbReference>
<gene>
    <name evidence="17" type="ORF">SAMN04488038_110111</name>
</gene>
<keyword evidence="9 15" id="KW-0408">Iron</keyword>
<dbReference type="Pfam" id="PF00266">
    <property type="entry name" value="Aminotran_5"/>
    <property type="match status" value="1"/>
</dbReference>
<evidence type="ECO:0000256" key="10">
    <source>
        <dbReference type="ARBA" id="ARBA00023014"/>
    </source>
</evidence>
<dbReference type="InterPro" id="IPR016454">
    <property type="entry name" value="Cysteine_dSase"/>
</dbReference>
<dbReference type="GO" id="GO:0046872">
    <property type="term" value="F:metal ion binding"/>
    <property type="evidence" value="ECO:0007669"/>
    <property type="project" value="UniProtKB-KW"/>
</dbReference>
<evidence type="ECO:0000256" key="2">
    <source>
        <dbReference type="ARBA" id="ARBA00003120"/>
    </source>
</evidence>
<evidence type="ECO:0000256" key="6">
    <source>
        <dbReference type="ARBA" id="ARBA00022679"/>
    </source>
</evidence>
<dbReference type="SUPFAM" id="SSF53383">
    <property type="entry name" value="PLP-dependent transferases"/>
    <property type="match status" value="1"/>
</dbReference>
<dbReference type="Proteomes" id="UP000199233">
    <property type="component" value="Unassembled WGS sequence"/>
</dbReference>
<evidence type="ECO:0000256" key="4">
    <source>
        <dbReference type="ARBA" id="ARBA00011738"/>
    </source>
</evidence>
<comment type="catalytic activity">
    <reaction evidence="13 15">
        <text>(sulfur carrier)-H + L-cysteine = (sulfur carrier)-SH + L-alanine</text>
        <dbReference type="Rhea" id="RHEA:43892"/>
        <dbReference type="Rhea" id="RHEA-COMP:14737"/>
        <dbReference type="Rhea" id="RHEA-COMP:14739"/>
        <dbReference type="ChEBI" id="CHEBI:29917"/>
        <dbReference type="ChEBI" id="CHEBI:35235"/>
        <dbReference type="ChEBI" id="CHEBI:57972"/>
        <dbReference type="ChEBI" id="CHEBI:64428"/>
        <dbReference type="EC" id="2.8.1.7"/>
    </reaction>
</comment>
<evidence type="ECO:0000313" key="18">
    <source>
        <dbReference type="Proteomes" id="UP000199233"/>
    </source>
</evidence>
<keyword evidence="11" id="KW-0535">Nitrogen fixation</keyword>
<comment type="function">
    <text evidence="2">Catalyzes the removal of elemental sulfur atoms from cysteine to produce alanine. Seems to participate in the biosynthesis of the nitrogenase metalloclusters by providing the inorganic sulfur required for the Fe-S core formation.</text>
</comment>
<feature type="domain" description="Aminotransferase class V" evidence="16">
    <location>
        <begin position="6"/>
        <end position="369"/>
    </location>
</feature>
<proteinExistence type="inferred from homology"/>
<keyword evidence="18" id="KW-1185">Reference proteome</keyword>
<dbReference type="RefSeq" id="WP_093287068.1">
    <property type="nucleotide sequence ID" value="NZ_FOFS01000010.1"/>
</dbReference>
<evidence type="ECO:0000256" key="8">
    <source>
        <dbReference type="ARBA" id="ARBA00022898"/>
    </source>
</evidence>
<dbReference type="Gene3D" id="3.90.1150.10">
    <property type="entry name" value="Aspartate Aminotransferase, domain 1"/>
    <property type="match status" value="1"/>
</dbReference>
<organism evidence="17 18">
    <name type="scientific">Solimonas aquatica</name>
    <dbReference type="NCBI Taxonomy" id="489703"/>
    <lineage>
        <taxon>Bacteria</taxon>
        <taxon>Pseudomonadati</taxon>
        <taxon>Pseudomonadota</taxon>
        <taxon>Gammaproteobacteria</taxon>
        <taxon>Nevskiales</taxon>
        <taxon>Nevskiaceae</taxon>
        <taxon>Solimonas</taxon>
    </lineage>
</organism>
<dbReference type="InterPro" id="IPR000192">
    <property type="entry name" value="Aminotrans_V_dom"/>
</dbReference>
<evidence type="ECO:0000256" key="15">
    <source>
        <dbReference type="RuleBase" id="RU364075"/>
    </source>
</evidence>
<keyword evidence="6 15" id="KW-0808">Transferase</keyword>
<reference evidence="17 18" key="1">
    <citation type="submission" date="2016-10" db="EMBL/GenBank/DDBJ databases">
        <authorList>
            <person name="de Groot N.N."/>
        </authorList>
    </citation>
    <scope>NUCLEOTIDE SEQUENCE [LARGE SCALE GENOMIC DNA]</scope>
    <source>
        <strain evidence="17 18">DSM 25927</strain>
    </source>
</reference>
<evidence type="ECO:0000313" key="17">
    <source>
        <dbReference type="EMBL" id="SEQ76069.1"/>
    </source>
</evidence>
<dbReference type="GO" id="GO:0030170">
    <property type="term" value="F:pyridoxal phosphate binding"/>
    <property type="evidence" value="ECO:0007669"/>
    <property type="project" value="InterPro"/>
</dbReference>
<evidence type="ECO:0000256" key="5">
    <source>
        <dbReference type="ARBA" id="ARBA00012239"/>
    </source>
</evidence>
<evidence type="ECO:0000256" key="3">
    <source>
        <dbReference type="ARBA" id="ARBA00006490"/>
    </source>
</evidence>
<dbReference type="GO" id="GO:0051536">
    <property type="term" value="F:iron-sulfur cluster binding"/>
    <property type="evidence" value="ECO:0007669"/>
    <property type="project" value="UniProtKB-KW"/>
</dbReference>
<dbReference type="PROSITE" id="PS00595">
    <property type="entry name" value="AA_TRANSFER_CLASS_5"/>
    <property type="match status" value="1"/>
</dbReference>
<keyword evidence="10 15" id="KW-0411">Iron-sulfur</keyword>
<evidence type="ECO:0000256" key="12">
    <source>
        <dbReference type="ARBA" id="ARBA00031911"/>
    </source>
</evidence>
<keyword evidence="8 15" id="KW-0663">Pyridoxal phosphate</keyword>
<dbReference type="InterPro" id="IPR015424">
    <property type="entry name" value="PyrdxlP-dep_Trfase"/>
</dbReference>
<comment type="similarity">
    <text evidence="3 15">Belongs to the class-V pyridoxal-phosphate-dependent aminotransferase family. NifS/IscS subfamily.</text>
</comment>
<dbReference type="Gene3D" id="3.40.640.10">
    <property type="entry name" value="Type I PLP-dependent aspartate aminotransferase-like (Major domain)"/>
    <property type="match status" value="1"/>
</dbReference>
<dbReference type="STRING" id="489703.SAMN04488038_110111"/>
<evidence type="ECO:0000256" key="1">
    <source>
        <dbReference type="ARBA" id="ARBA00001933"/>
    </source>
</evidence>
<evidence type="ECO:0000259" key="16">
    <source>
        <dbReference type="Pfam" id="PF00266"/>
    </source>
</evidence>
<dbReference type="Gene3D" id="1.10.260.50">
    <property type="match status" value="1"/>
</dbReference>
<dbReference type="FunFam" id="3.40.640.10:FF:000084">
    <property type="entry name" value="IscS-like cysteine desulfurase"/>
    <property type="match status" value="1"/>
</dbReference>
<dbReference type="PANTHER" id="PTHR11601">
    <property type="entry name" value="CYSTEINE DESULFURYLASE FAMILY MEMBER"/>
    <property type="match status" value="1"/>
</dbReference>
<protein>
    <recommendedName>
        <fullName evidence="5 15">Cysteine desulfurase</fullName>
        <ecNumber evidence="5 15">2.8.1.7</ecNumber>
    </recommendedName>
    <alternativeName>
        <fullName evidence="12 15">Nitrogenase metalloclusters biosynthesis protein NifS</fullName>
    </alternativeName>
</protein>
<evidence type="ECO:0000256" key="13">
    <source>
        <dbReference type="ARBA" id="ARBA00050776"/>
    </source>
</evidence>